<dbReference type="PANTHER" id="PTHR42833">
    <property type="entry name" value="URIDYLATE KINASE"/>
    <property type="match status" value="1"/>
</dbReference>
<dbReference type="NCBIfam" id="TIGR02075">
    <property type="entry name" value="pyrH_bact"/>
    <property type="match status" value="1"/>
</dbReference>
<dbReference type="GO" id="GO:0005737">
    <property type="term" value="C:cytoplasm"/>
    <property type="evidence" value="ECO:0007669"/>
    <property type="project" value="UniProtKB-SubCell"/>
</dbReference>
<keyword evidence="7 11" id="KW-0418">Kinase</keyword>
<comment type="caution">
    <text evidence="13">The sequence shown here is derived from an EMBL/GenBank/DDBJ whole genome shotgun (WGS) entry which is preliminary data.</text>
</comment>
<evidence type="ECO:0000256" key="4">
    <source>
        <dbReference type="ARBA" id="ARBA00022490"/>
    </source>
</evidence>
<dbReference type="GO" id="GO:0005524">
    <property type="term" value="F:ATP binding"/>
    <property type="evidence" value="ECO:0007669"/>
    <property type="project" value="UniProtKB-KW"/>
</dbReference>
<dbReference type="Gene3D" id="3.40.1160.10">
    <property type="entry name" value="Acetylglutamate kinase-like"/>
    <property type="match status" value="1"/>
</dbReference>
<evidence type="ECO:0000256" key="6">
    <source>
        <dbReference type="ARBA" id="ARBA00022741"/>
    </source>
</evidence>
<dbReference type="PIRSF" id="PIRSF005650">
    <property type="entry name" value="Uridylate_kin"/>
    <property type="match status" value="1"/>
</dbReference>
<evidence type="ECO:0000256" key="9">
    <source>
        <dbReference type="ARBA" id="ARBA00022975"/>
    </source>
</evidence>
<dbReference type="GO" id="GO:0006225">
    <property type="term" value="P:UDP biosynthetic process"/>
    <property type="evidence" value="ECO:0007669"/>
    <property type="project" value="TreeGrafter"/>
</dbReference>
<evidence type="ECO:0000256" key="11">
    <source>
        <dbReference type="HAMAP-Rule" id="MF_01220"/>
    </source>
</evidence>
<feature type="binding site" evidence="11">
    <location>
        <position position="59"/>
    </location>
    <ligand>
        <name>ATP</name>
        <dbReference type="ChEBI" id="CHEBI:30616"/>
    </ligand>
</feature>
<evidence type="ECO:0000256" key="7">
    <source>
        <dbReference type="ARBA" id="ARBA00022777"/>
    </source>
</evidence>
<feature type="binding site" evidence="11">
    <location>
        <position position="55"/>
    </location>
    <ligand>
        <name>ATP</name>
        <dbReference type="ChEBI" id="CHEBI:30616"/>
    </ligand>
</feature>
<dbReference type="InterPro" id="IPR001048">
    <property type="entry name" value="Asp/Glu/Uridylate_kinase"/>
</dbReference>
<feature type="binding site" evidence="11">
    <location>
        <begin position="135"/>
        <end position="142"/>
    </location>
    <ligand>
        <name>UMP</name>
        <dbReference type="ChEBI" id="CHEBI:57865"/>
    </ligand>
</feature>
<dbReference type="GO" id="GO:0033862">
    <property type="term" value="F:UMP kinase activity"/>
    <property type="evidence" value="ECO:0007669"/>
    <property type="project" value="UniProtKB-EC"/>
</dbReference>
<dbReference type="Pfam" id="PF00696">
    <property type="entry name" value="AA_kinase"/>
    <property type="match status" value="1"/>
</dbReference>
<organism evidence="13 14">
    <name type="scientific">Aerophobetes bacterium</name>
    <dbReference type="NCBI Taxonomy" id="2030807"/>
    <lineage>
        <taxon>Bacteria</taxon>
        <taxon>Candidatus Aerophobota</taxon>
    </lineage>
</organism>
<dbReference type="HAMAP" id="MF_01220_B">
    <property type="entry name" value="PyrH_B"/>
    <property type="match status" value="1"/>
</dbReference>
<evidence type="ECO:0000313" key="14">
    <source>
        <dbReference type="Proteomes" id="UP000218775"/>
    </source>
</evidence>
<evidence type="ECO:0000256" key="1">
    <source>
        <dbReference type="ARBA" id="ARBA00004496"/>
    </source>
</evidence>
<dbReference type="InterPro" id="IPR011817">
    <property type="entry name" value="Uridylate_kinase"/>
</dbReference>
<evidence type="ECO:0000256" key="3">
    <source>
        <dbReference type="ARBA" id="ARBA00007614"/>
    </source>
</evidence>
<dbReference type="CDD" id="cd04254">
    <property type="entry name" value="AAK_UMPK-PyrH-Ec"/>
    <property type="match status" value="1"/>
</dbReference>
<feature type="binding site" evidence="11">
    <location>
        <position position="168"/>
    </location>
    <ligand>
        <name>ATP</name>
        <dbReference type="ChEBI" id="CHEBI:30616"/>
    </ligand>
</feature>
<feature type="domain" description="Aspartate/glutamate/uridylate kinase" evidence="12">
    <location>
        <begin position="6"/>
        <end position="216"/>
    </location>
</feature>
<dbReference type="InterPro" id="IPR015963">
    <property type="entry name" value="Uridylate_kinase_bac"/>
</dbReference>
<dbReference type="InterPro" id="IPR036393">
    <property type="entry name" value="AceGlu_kinase-like_sf"/>
</dbReference>
<protein>
    <recommendedName>
        <fullName evidence="11">Uridylate kinase</fullName>
        <shortName evidence="11">UK</shortName>
        <ecNumber evidence="11">2.7.4.22</ecNumber>
    </recommendedName>
    <alternativeName>
        <fullName evidence="11">Uridine monophosphate kinase</fullName>
        <shortName evidence="11">UMP kinase</shortName>
        <shortName evidence="11">UMPK</shortName>
    </alternativeName>
</protein>
<dbReference type="Proteomes" id="UP000218775">
    <property type="component" value="Unassembled WGS sequence"/>
</dbReference>
<dbReference type="UniPathway" id="UPA00159">
    <property type="reaction ID" value="UER00275"/>
</dbReference>
<comment type="activity regulation">
    <text evidence="11">Inhibited by UTP.</text>
</comment>
<dbReference type="PANTHER" id="PTHR42833:SF4">
    <property type="entry name" value="URIDYLATE KINASE PUMPKIN, CHLOROPLASTIC"/>
    <property type="match status" value="1"/>
</dbReference>
<dbReference type="AlphaFoldDB" id="A0A2A4X587"/>
<evidence type="ECO:0000259" key="12">
    <source>
        <dbReference type="Pfam" id="PF00696"/>
    </source>
</evidence>
<keyword evidence="4 11" id="KW-0963">Cytoplasm</keyword>
<keyword evidence="9 11" id="KW-0665">Pyrimidine biosynthesis</keyword>
<dbReference type="SUPFAM" id="SSF53633">
    <property type="entry name" value="Carbamate kinase-like"/>
    <property type="match status" value="1"/>
</dbReference>
<evidence type="ECO:0000313" key="13">
    <source>
        <dbReference type="EMBL" id="PCI77832.1"/>
    </source>
</evidence>
<comment type="similarity">
    <text evidence="3 11">Belongs to the UMP kinase family.</text>
</comment>
<feature type="binding site" evidence="11">
    <location>
        <position position="74"/>
    </location>
    <ligand>
        <name>UMP</name>
        <dbReference type="ChEBI" id="CHEBI:57865"/>
    </ligand>
</feature>
<dbReference type="EMBL" id="NVUK01000012">
    <property type="protein sequence ID" value="PCI77832.1"/>
    <property type="molecule type" value="Genomic_DNA"/>
</dbReference>
<keyword evidence="8 11" id="KW-0067">ATP-binding</keyword>
<reference evidence="14" key="1">
    <citation type="submission" date="2017-08" db="EMBL/GenBank/DDBJ databases">
        <title>A dynamic microbial community with high functional redundancy inhabits the cold, oxic subseafloor aquifer.</title>
        <authorList>
            <person name="Tully B.J."/>
            <person name="Wheat C.G."/>
            <person name="Glazer B.T."/>
            <person name="Huber J.A."/>
        </authorList>
    </citation>
    <scope>NUCLEOTIDE SEQUENCE [LARGE SCALE GENOMIC DNA]</scope>
</reference>
<evidence type="ECO:0000256" key="10">
    <source>
        <dbReference type="ARBA" id="ARBA00047767"/>
    </source>
</evidence>
<comment type="pathway">
    <text evidence="2 11">Pyrimidine metabolism; CTP biosynthesis via de novo pathway; UDP from UMP (UMPK route): step 1/1.</text>
</comment>
<sequence>MSNGYKRILLKVSGESLKSKNDPAVIDPVACEALANSVCEIYETGVQIGLVVGGGNIFRGSHAEAFGFARTPADHVGMLAITINGLILGQILSTKGCKVRVMSALNLDGIVEKYNWNHAMHALEKGHIVIFVGGTGNPYFTTDTTAALRASEMGAEVVLKGTKVDGIYTEDPAKSSKAKKIETLSFDEALRGNYQVMDQTAIALCRENQIPIHVFNIFTPGALAQIVKYGTGGTLVGG</sequence>
<evidence type="ECO:0000256" key="2">
    <source>
        <dbReference type="ARBA" id="ARBA00004791"/>
    </source>
</evidence>
<dbReference type="FunFam" id="3.40.1160.10:FF:000001">
    <property type="entry name" value="Uridylate kinase"/>
    <property type="match status" value="1"/>
</dbReference>
<comment type="catalytic activity">
    <reaction evidence="10 11">
        <text>UMP + ATP = UDP + ADP</text>
        <dbReference type="Rhea" id="RHEA:24400"/>
        <dbReference type="ChEBI" id="CHEBI:30616"/>
        <dbReference type="ChEBI" id="CHEBI:57865"/>
        <dbReference type="ChEBI" id="CHEBI:58223"/>
        <dbReference type="ChEBI" id="CHEBI:456216"/>
        <dbReference type="EC" id="2.7.4.22"/>
    </reaction>
</comment>
<feature type="binding site" evidence="11">
    <location>
        <begin position="11"/>
        <end position="14"/>
    </location>
    <ligand>
        <name>ATP</name>
        <dbReference type="ChEBI" id="CHEBI:30616"/>
    </ligand>
</feature>
<comment type="subunit">
    <text evidence="11">Homohexamer.</text>
</comment>
<keyword evidence="5 11" id="KW-0808">Transferase</keyword>
<proteinExistence type="inferred from homology"/>
<evidence type="ECO:0000256" key="8">
    <source>
        <dbReference type="ARBA" id="ARBA00022840"/>
    </source>
</evidence>
<accession>A0A2A4X587</accession>
<evidence type="ECO:0000256" key="5">
    <source>
        <dbReference type="ARBA" id="ARBA00022679"/>
    </source>
</evidence>
<comment type="function">
    <text evidence="11">Catalyzes the reversible phosphorylation of UMP to UDP.</text>
</comment>
<comment type="subcellular location">
    <subcellularLocation>
        <location evidence="1 11">Cytoplasm</location>
    </subcellularLocation>
</comment>
<name>A0A2A4X587_UNCAE</name>
<gene>
    <name evidence="11" type="primary">pyrH</name>
    <name evidence="13" type="ORF">COB21_02435</name>
</gene>
<feature type="binding site" evidence="11">
    <location>
        <position position="54"/>
    </location>
    <ligand>
        <name>UMP</name>
        <dbReference type="ChEBI" id="CHEBI:57865"/>
    </ligand>
</feature>
<feature type="binding site" evidence="11">
    <location>
        <position position="162"/>
    </location>
    <ligand>
        <name>ATP</name>
        <dbReference type="ChEBI" id="CHEBI:30616"/>
    </ligand>
</feature>
<comment type="caution">
    <text evidence="11">Lacks conserved residue(s) required for the propagation of feature annotation.</text>
</comment>
<dbReference type="EC" id="2.7.4.22" evidence="11"/>
<dbReference type="GO" id="GO:0044210">
    <property type="term" value="P:'de novo' CTP biosynthetic process"/>
    <property type="evidence" value="ECO:0007669"/>
    <property type="project" value="UniProtKB-UniRule"/>
</dbReference>
<feature type="binding site" evidence="11">
    <location>
        <position position="171"/>
    </location>
    <ligand>
        <name>ATP</name>
        <dbReference type="ChEBI" id="CHEBI:30616"/>
    </ligand>
</feature>
<keyword evidence="6 11" id="KW-0547">Nucleotide-binding</keyword>